<feature type="transmembrane region" description="Helical" evidence="10">
    <location>
        <begin position="845"/>
        <end position="867"/>
    </location>
</feature>
<evidence type="ECO:0000256" key="1">
    <source>
        <dbReference type="ARBA" id="ARBA00004127"/>
    </source>
</evidence>
<evidence type="ECO:0000259" key="12">
    <source>
        <dbReference type="PROSITE" id="PS50929"/>
    </source>
</evidence>
<feature type="transmembrane region" description="Helical" evidence="10">
    <location>
        <begin position="59"/>
        <end position="79"/>
    </location>
</feature>
<reference evidence="14" key="1">
    <citation type="submission" date="2024-02" db="UniProtKB">
        <authorList>
            <consortium name="WormBaseParasite"/>
        </authorList>
    </citation>
    <scope>IDENTIFICATION</scope>
</reference>
<keyword evidence="6" id="KW-0547">Nucleotide-binding</keyword>
<evidence type="ECO:0000256" key="7">
    <source>
        <dbReference type="ARBA" id="ARBA00022840"/>
    </source>
</evidence>
<keyword evidence="9 10" id="KW-0472">Membrane</keyword>
<feature type="transmembrane region" description="Helical" evidence="10">
    <location>
        <begin position="494"/>
        <end position="518"/>
    </location>
</feature>
<dbReference type="PANTHER" id="PTHR24223">
    <property type="entry name" value="ATP-BINDING CASSETTE SUB-FAMILY C"/>
    <property type="match status" value="1"/>
</dbReference>
<keyword evidence="4 10" id="KW-0812">Transmembrane</keyword>
<dbReference type="InterPro" id="IPR003593">
    <property type="entry name" value="AAA+_ATPase"/>
</dbReference>
<feature type="transmembrane region" description="Helical" evidence="10">
    <location>
        <begin position="887"/>
        <end position="912"/>
    </location>
</feature>
<evidence type="ECO:0000256" key="8">
    <source>
        <dbReference type="ARBA" id="ARBA00022989"/>
    </source>
</evidence>
<feature type="transmembrane region" description="Helical" evidence="10">
    <location>
        <begin position="460"/>
        <end position="482"/>
    </location>
</feature>
<accession>A0AAF3FDM3</accession>
<dbReference type="PROSITE" id="PS00211">
    <property type="entry name" value="ABC_TRANSPORTER_1"/>
    <property type="match status" value="2"/>
</dbReference>
<dbReference type="PROSITE" id="PS50929">
    <property type="entry name" value="ABC_TM1F"/>
    <property type="match status" value="2"/>
</dbReference>
<organism evidence="13 14">
    <name type="scientific">Mesorhabditis belari</name>
    <dbReference type="NCBI Taxonomy" id="2138241"/>
    <lineage>
        <taxon>Eukaryota</taxon>
        <taxon>Metazoa</taxon>
        <taxon>Ecdysozoa</taxon>
        <taxon>Nematoda</taxon>
        <taxon>Chromadorea</taxon>
        <taxon>Rhabditida</taxon>
        <taxon>Rhabditina</taxon>
        <taxon>Rhabditomorpha</taxon>
        <taxon>Rhabditoidea</taxon>
        <taxon>Rhabditidae</taxon>
        <taxon>Mesorhabditinae</taxon>
        <taxon>Mesorhabditis</taxon>
    </lineage>
</organism>
<dbReference type="GO" id="GO:0016020">
    <property type="term" value="C:membrane"/>
    <property type="evidence" value="ECO:0007669"/>
    <property type="project" value="InterPro"/>
</dbReference>
<feature type="transmembrane region" description="Helical" evidence="10">
    <location>
        <begin position="1078"/>
        <end position="1098"/>
    </location>
</feature>
<dbReference type="Gene3D" id="1.20.1560.10">
    <property type="entry name" value="ABC transporter type 1, transmembrane domain"/>
    <property type="match status" value="2"/>
</dbReference>
<dbReference type="Pfam" id="PF00005">
    <property type="entry name" value="ABC_tran"/>
    <property type="match status" value="2"/>
</dbReference>
<evidence type="ECO:0000259" key="11">
    <source>
        <dbReference type="PROSITE" id="PS50893"/>
    </source>
</evidence>
<dbReference type="CDD" id="cd03244">
    <property type="entry name" value="ABCC_MRP_domain2"/>
    <property type="match status" value="1"/>
</dbReference>
<evidence type="ECO:0000256" key="2">
    <source>
        <dbReference type="ARBA" id="ARBA00009726"/>
    </source>
</evidence>
<keyword evidence="7" id="KW-0067">ATP-binding</keyword>
<feature type="transmembrane region" description="Helical" evidence="10">
    <location>
        <begin position="254"/>
        <end position="281"/>
    </location>
</feature>
<dbReference type="InterPro" id="IPR036640">
    <property type="entry name" value="ABC1_TM_sf"/>
</dbReference>
<keyword evidence="13" id="KW-1185">Reference proteome</keyword>
<proteinExistence type="inferred from homology"/>
<dbReference type="Gene3D" id="3.40.50.300">
    <property type="entry name" value="P-loop containing nucleotide triphosphate hydrolases"/>
    <property type="match status" value="2"/>
</dbReference>
<dbReference type="GO" id="GO:0140359">
    <property type="term" value="F:ABC-type transporter activity"/>
    <property type="evidence" value="ECO:0007669"/>
    <property type="project" value="InterPro"/>
</dbReference>
<dbReference type="FunFam" id="3.40.50.300:FF:000997">
    <property type="entry name" value="Multidrug resistance-associated protein 1"/>
    <property type="match status" value="1"/>
</dbReference>
<sequence>MSLPPFVTRCFNKSIENSECPEISYLSLFPHIAFLLLLPFQIFTLHFKRKQSYKPGKWILLEMTFFLCIILISLLEIALKHKDLFALEIALISLIAFTMCLALLSLLISDYAKRRYNGLVITYLLAEFCFKACLLLKMSLRGEKFPIYEALRAIFLLLLNVALLRPLNDDKVVLDTCPSDYTGFHRTLLISWFTHLVSLGYKKSLIMDDLFKLPLEGSSKALMKRWKKNWEYEIKTHPISPSIFLAICRCFQRFLLFISALRFFGDVIFVFMNPLLLGWLISSVSTPSSPISFALLCAIGLFLISEMRSLLNSYYIHGALRFTVYVQTILSNSIFQKTLNLSPASRGDHTVGELVNLMAVDLEKISAFVPFATEAISTPLQLLLSMGVLTTVLGAPALGGLAVVLIVIVLNLVATRFIKYFQVKQMVVKDERSKMCNEIKYINDLFSVGILKRMSLVARVIDAINAASPFLVAMIVFGIVVFTSSGSTLTPEVVFVALSIFNQLKLPMRLFALTYTYMVQARVSQKRIERFLAEEEIASLEIPPATPGLAIDILKANFNWSGLMDEASLSSVSLSVRKGEFVGIVGEVGAGKSSLLAAILGEMVHLDGQIRISGNLAYAPQQPWIQNTTLRNNITLGKDFNRKLYKKVLHVSELESDFAQMEHGDLTEIGENGVTLSGGQKARVAIARALYQECDVLLFDDVLSAVDAHVGAAIFAKIFSQSGMLRNHTRLLVTHGLHYTKSCDRVIVMEKGGIHAIGTYQELEKSDPLFIKLLMKEKENKLENKREDQEIEENEPAKVRKRITSVGSSVLSGDEEEGKIIKKENLETGRVSTVVYMNYIRAMTLFFSFLILLSQFASVGFAIWRSLWLSHWSDQALDGITDSQTKYRLAGFTILGFFESFCILISSIGLVMGCQGASLRLHSPLLHSILRSPMTFFDTTPVGRILNRLTRDLEVIDNLLPYTIASLLQSVMQLILGLAMICISIPPFIAAVIPFLLIYFFIMRYFIATARQLKRIESINRSPILAKFGEAVHGAASIRAFKRIEQESMVFSHFVDEFARCRFLSFTANRWLGVRLELLCTVTTFLAAILGVILSRVGSLSPSMLGLSISYSMTISDVLYFGVRMLSELETYIVSVERIDEYSKLEEEKAWRLPNPPPRDWPNNGKIEWKDYSLRYRSELPLVLRNFTASSQSAEKVAIVGRTGSGKSSLTIGLYRLVEPADGFLMIDGVNVAEIGLHDLRERLTIIPQEPILFSGTIRFNLDPFDEQSDEEIWMALEECQLKDFISSTPEKLNFKVSESGANMSVGQRQLICLGRALLRKSRILVLDEATAACDPYTDSIVQAVIRKHFATSTVLGIAHRLDTIADYDRVMVLADGRLCEFDSPRRLLENPNSLYTKLVEKAKTQS</sequence>
<evidence type="ECO:0000313" key="13">
    <source>
        <dbReference type="Proteomes" id="UP000887575"/>
    </source>
</evidence>
<dbReference type="InterPro" id="IPR003439">
    <property type="entry name" value="ABC_transporter-like_ATP-bd"/>
</dbReference>
<evidence type="ECO:0000256" key="3">
    <source>
        <dbReference type="ARBA" id="ARBA00022448"/>
    </source>
</evidence>
<dbReference type="GO" id="GO:0016887">
    <property type="term" value="F:ATP hydrolysis activity"/>
    <property type="evidence" value="ECO:0007669"/>
    <property type="project" value="InterPro"/>
</dbReference>
<keyword evidence="5" id="KW-0677">Repeat</keyword>
<dbReference type="Proteomes" id="UP000887575">
    <property type="component" value="Unassembled WGS sequence"/>
</dbReference>
<dbReference type="FunFam" id="3.40.50.300:FF:000074">
    <property type="entry name" value="Multidrug resistance-associated protein 5 isoform 1"/>
    <property type="match status" value="1"/>
</dbReference>
<feature type="transmembrane region" description="Helical" evidence="10">
    <location>
        <begin position="28"/>
        <end position="47"/>
    </location>
</feature>
<feature type="transmembrane region" description="Helical" evidence="10">
    <location>
        <begin position="287"/>
        <end position="304"/>
    </location>
</feature>
<keyword evidence="8 10" id="KW-1133">Transmembrane helix</keyword>
<feature type="transmembrane region" description="Helical" evidence="10">
    <location>
        <begin position="987"/>
        <end position="1007"/>
    </location>
</feature>
<feature type="domain" description="ABC transmembrane type-1" evidence="12">
    <location>
        <begin position="267"/>
        <end position="520"/>
    </location>
</feature>
<dbReference type="SMART" id="SM00382">
    <property type="entry name" value="AAA"/>
    <property type="match status" value="2"/>
</dbReference>
<evidence type="ECO:0000313" key="14">
    <source>
        <dbReference type="WBParaSite" id="MBELARI_LOCUS4972"/>
    </source>
</evidence>
<dbReference type="GO" id="GO:0005524">
    <property type="term" value="F:ATP binding"/>
    <property type="evidence" value="ECO:0007669"/>
    <property type="project" value="UniProtKB-KW"/>
</dbReference>
<dbReference type="CDD" id="cd18603">
    <property type="entry name" value="ABC_6TM_MRP1_2_3_6_D2_like"/>
    <property type="match status" value="1"/>
</dbReference>
<evidence type="ECO:0000256" key="6">
    <source>
        <dbReference type="ARBA" id="ARBA00022741"/>
    </source>
</evidence>
<name>A0AAF3FDM3_9BILA</name>
<dbReference type="InterPro" id="IPR027417">
    <property type="entry name" value="P-loop_NTPase"/>
</dbReference>
<evidence type="ECO:0000256" key="9">
    <source>
        <dbReference type="ARBA" id="ARBA00023136"/>
    </source>
</evidence>
<dbReference type="SUPFAM" id="SSF90123">
    <property type="entry name" value="ABC transporter transmembrane region"/>
    <property type="match status" value="2"/>
</dbReference>
<dbReference type="InterPro" id="IPR017871">
    <property type="entry name" value="ABC_transporter-like_CS"/>
</dbReference>
<dbReference type="PROSITE" id="PS50893">
    <property type="entry name" value="ABC_TRANSPORTER_2"/>
    <property type="match status" value="2"/>
</dbReference>
<feature type="domain" description="ABC transporter" evidence="11">
    <location>
        <begin position="553"/>
        <end position="776"/>
    </location>
</feature>
<dbReference type="InterPro" id="IPR050173">
    <property type="entry name" value="ABC_transporter_C-like"/>
</dbReference>
<evidence type="ECO:0000256" key="4">
    <source>
        <dbReference type="ARBA" id="ARBA00022692"/>
    </source>
</evidence>
<feature type="transmembrane region" description="Helical" evidence="10">
    <location>
        <begin position="316"/>
        <end position="335"/>
    </location>
</feature>
<feature type="transmembrane region" description="Helical" evidence="10">
    <location>
        <begin position="85"/>
        <end position="108"/>
    </location>
</feature>
<dbReference type="CDD" id="cd03250">
    <property type="entry name" value="ABCC_MRP_domain1"/>
    <property type="match status" value="1"/>
</dbReference>
<feature type="domain" description="ABC transmembrane type-1" evidence="12">
    <location>
        <begin position="849"/>
        <end position="1131"/>
    </location>
</feature>
<feature type="transmembrane region" description="Helical" evidence="10">
    <location>
        <begin position="388"/>
        <end position="414"/>
    </location>
</feature>
<comment type="similarity">
    <text evidence="2">Belongs to the ABC transporter superfamily. ABCC family. Conjugate transporter (TC 3.A.1.208) subfamily.</text>
</comment>
<dbReference type="InterPro" id="IPR011527">
    <property type="entry name" value="ABC1_TM_dom"/>
</dbReference>
<dbReference type="FunFam" id="1.20.1560.10:FF:000010">
    <property type="entry name" value="Multidrug resistance-associated ABC transporter"/>
    <property type="match status" value="1"/>
</dbReference>
<dbReference type="SUPFAM" id="SSF52540">
    <property type="entry name" value="P-loop containing nucleoside triphosphate hydrolases"/>
    <property type="match status" value="2"/>
</dbReference>
<dbReference type="WBParaSite" id="MBELARI_LOCUS4972">
    <property type="protein sequence ID" value="MBELARI_LOCUS4972"/>
    <property type="gene ID" value="MBELARI_LOCUS4972"/>
</dbReference>
<evidence type="ECO:0000256" key="10">
    <source>
        <dbReference type="SAM" id="Phobius"/>
    </source>
</evidence>
<dbReference type="GO" id="GO:0012505">
    <property type="term" value="C:endomembrane system"/>
    <property type="evidence" value="ECO:0007669"/>
    <property type="project" value="UniProtKB-SubCell"/>
</dbReference>
<comment type="subcellular location">
    <subcellularLocation>
        <location evidence="1">Endomembrane system</location>
        <topology evidence="1">Multi-pass membrane protein</topology>
    </subcellularLocation>
</comment>
<feature type="transmembrane region" description="Helical" evidence="10">
    <location>
        <begin position="959"/>
        <end position="981"/>
    </location>
</feature>
<protein>
    <submittedName>
        <fullName evidence="14">Uncharacterized protein</fullName>
    </submittedName>
</protein>
<evidence type="ECO:0000256" key="5">
    <source>
        <dbReference type="ARBA" id="ARBA00022737"/>
    </source>
</evidence>
<dbReference type="Pfam" id="PF00664">
    <property type="entry name" value="ABC_membrane"/>
    <property type="match status" value="2"/>
</dbReference>
<dbReference type="PANTHER" id="PTHR24223:SF415">
    <property type="entry name" value="FI20190P1"/>
    <property type="match status" value="1"/>
</dbReference>
<feature type="domain" description="ABC transporter" evidence="11">
    <location>
        <begin position="1167"/>
        <end position="1401"/>
    </location>
</feature>
<keyword evidence="3" id="KW-0813">Transport</keyword>